<keyword evidence="1 4" id="KW-0223">Dioxygenase</keyword>
<dbReference type="InterPro" id="IPR014710">
    <property type="entry name" value="RmlC-like_jellyroll"/>
</dbReference>
<dbReference type="CDD" id="cd02216">
    <property type="entry name" value="cupin_GDO-like_N"/>
    <property type="match status" value="1"/>
</dbReference>
<dbReference type="HOGENOM" id="CLU_060572_0_0_2"/>
<dbReference type="Gene3D" id="2.60.120.10">
    <property type="entry name" value="Jelly Rolls"/>
    <property type="match status" value="1"/>
</dbReference>
<reference evidence="4 5" key="1">
    <citation type="submission" date="2012-01" db="EMBL/GenBank/DDBJ databases">
        <title>Improved High-Quality Draft sequence of Metallosphaera yellowstonensis MK1.</title>
        <authorList>
            <consortium name="US DOE Joint Genome Institute"/>
            <person name="Lucas S."/>
            <person name="Han J."/>
            <person name="Cheng J.-F."/>
            <person name="Goodwin L."/>
            <person name="Pitluck S."/>
            <person name="Peters L."/>
            <person name="Teshima H."/>
            <person name="Detter J.C."/>
            <person name="Han C."/>
            <person name="Tapia R."/>
            <person name="Land M."/>
            <person name="Hauser L."/>
            <person name="Kyrpides N."/>
            <person name="Kozubal M."/>
            <person name="Macur R.E."/>
            <person name="Jay Z."/>
            <person name="Inskeep W."/>
            <person name="Woyke T."/>
        </authorList>
    </citation>
    <scope>NUCLEOTIDE SEQUENCE [LARGE SCALE GENOMIC DNA]</scope>
    <source>
        <strain evidence="4 5">MK1</strain>
    </source>
</reference>
<dbReference type="SUPFAM" id="SSF51182">
    <property type="entry name" value="RmlC-like cupins"/>
    <property type="match status" value="1"/>
</dbReference>
<evidence type="ECO:0000256" key="1">
    <source>
        <dbReference type="ARBA" id="ARBA00022964"/>
    </source>
</evidence>
<evidence type="ECO:0000313" key="4">
    <source>
        <dbReference type="EMBL" id="EHP70276.1"/>
    </source>
</evidence>
<dbReference type="STRING" id="671065.MetMK1DRAFT_00007780"/>
<dbReference type="RefSeq" id="WP_009070871.1">
    <property type="nucleotide sequence ID" value="NZ_JH597761.1"/>
</dbReference>
<dbReference type="PANTHER" id="PTHR41517:SF1">
    <property type="entry name" value="CUPIN"/>
    <property type="match status" value="1"/>
</dbReference>
<evidence type="ECO:0000259" key="3">
    <source>
        <dbReference type="Pfam" id="PF07883"/>
    </source>
</evidence>
<dbReference type="PANTHER" id="PTHR41517">
    <property type="entry name" value="1,2-DIOXYGENASE PROTEIN-RELATED"/>
    <property type="match status" value="1"/>
</dbReference>
<dbReference type="GO" id="GO:0051213">
    <property type="term" value="F:dioxygenase activity"/>
    <property type="evidence" value="ECO:0007669"/>
    <property type="project" value="UniProtKB-KW"/>
</dbReference>
<name>H2C205_9CREN</name>
<sequence>MTYQGKEESLIELFDDMLKSNMSNYYMTFHPKAAERFGGKYGIRPLFTNEPKPLALPYMWKYREAKSKLYQLSELISAEESERRTVIFVNPGLKNINFFGLSSIAPTLYGGLQLIKAGERAPAHRHTPVNVRFVLEAPEKGAYIIYDGFKVDIGPGDVLVQSNWMLHDHHNNGDTDLIWLAGLDSPFVSYLSAMFYEGFVTGGVDEEQPIKSAGDVLTETYGSSLRPSRPLVSHDPWYNPVIKYPWRNILRTLTHLHSMGNLDQHEGVSVELTNPLSGGPALPTIRITTTLIPPKTDLYPLRRTENMVLVNFDGEIVVEVMESIDGKKTFHLADHDVVVLPTWTKYRLSNRDDRPAILFTYSDAPIYKSFGLYREIKFEGTR</sequence>
<keyword evidence="2" id="KW-0560">Oxidoreductase</keyword>
<accession>H2C205</accession>
<gene>
    <name evidence="4" type="ORF">MetMK1DRAFT_00007780</name>
</gene>
<dbReference type="OrthoDB" id="380286at2157"/>
<dbReference type="EMBL" id="JH597761">
    <property type="protein sequence ID" value="EHP70276.1"/>
    <property type="molecule type" value="Genomic_DNA"/>
</dbReference>
<dbReference type="Pfam" id="PF07883">
    <property type="entry name" value="Cupin_2"/>
    <property type="match status" value="1"/>
</dbReference>
<dbReference type="InterPro" id="IPR011051">
    <property type="entry name" value="RmlC_Cupin_sf"/>
</dbReference>
<feature type="domain" description="Cupin type-2" evidence="3">
    <location>
        <begin position="112"/>
        <end position="180"/>
    </location>
</feature>
<dbReference type="InterPro" id="IPR047183">
    <property type="entry name" value="GDO-like"/>
</dbReference>
<dbReference type="InterPro" id="IPR013096">
    <property type="entry name" value="Cupin_2"/>
</dbReference>
<dbReference type="Proteomes" id="UP000003980">
    <property type="component" value="Unassembled WGS sequence"/>
</dbReference>
<organism evidence="4 5">
    <name type="scientific">Metallosphaera yellowstonensis MK1</name>
    <dbReference type="NCBI Taxonomy" id="671065"/>
    <lineage>
        <taxon>Archaea</taxon>
        <taxon>Thermoproteota</taxon>
        <taxon>Thermoprotei</taxon>
        <taxon>Sulfolobales</taxon>
        <taxon>Sulfolobaceae</taxon>
        <taxon>Metallosphaera</taxon>
    </lineage>
</organism>
<dbReference type="AlphaFoldDB" id="H2C205"/>
<evidence type="ECO:0000256" key="2">
    <source>
        <dbReference type="ARBA" id="ARBA00023002"/>
    </source>
</evidence>
<evidence type="ECO:0000313" key="5">
    <source>
        <dbReference type="Proteomes" id="UP000003980"/>
    </source>
</evidence>
<keyword evidence="5" id="KW-1185">Reference proteome</keyword>
<proteinExistence type="predicted"/>
<protein>
    <submittedName>
        <fullName evidence="4">Gentisate 1,2-dioxygenase</fullName>
    </submittedName>
</protein>